<dbReference type="WBParaSite" id="MhA1_Contig2281.frz3.gene1">
    <property type="protein sequence ID" value="MhA1_Contig2281.frz3.gene1"/>
    <property type="gene ID" value="MhA1_Contig2281.frz3.gene1"/>
</dbReference>
<name>A0A1I8BH31_MELHA</name>
<feature type="compositionally biased region" description="Polar residues" evidence="1">
    <location>
        <begin position="78"/>
        <end position="90"/>
    </location>
</feature>
<protein>
    <submittedName>
        <fullName evidence="3">Uncharacterized protein</fullName>
    </submittedName>
</protein>
<feature type="region of interest" description="Disordered" evidence="1">
    <location>
        <begin position="78"/>
        <end position="138"/>
    </location>
</feature>
<feature type="compositionally biased region" description="Basic and acidic residues" evidence="1">
    <location>
        <begin position="119"/>
        <end position="132"/>
    </location>
</feature>
<organism evidence="2 3">
    <name type="scientific">Meloidogyne hapla</name>
    <name type="common">Root-knot nematode worm</name>
    <dbReference type="NCBI Taxonomy" id="6305"/>
    <lineage>
        <taxon>Eukaryota</taxon>
        <taxon>Metazoa</taxon>
        <taxon>Ecdysozoa</taxon>
        <taxon>Nematoda</taxon>
        <taxon>Chromadorea</taxon>
        <taxon>Rhabditida</taxon>
        <taxon>Tylenchina</taxon>
        <taxon>Tylenchomorpha</taxon>
        <taxon>Tylenchoidea</taxon>
        <taxon>Meloidogynidae</taxon>
        <taxon>Meloidogyninae</taxon>
        <taxon>Meloidogyne</taxon>
    </lineage>
</organism>
<sequence length="138" mass="16380">MRPSTWRNNEKLIFIPITNTQSNVNNEQNLNLNKEEIKDKLKINSFATKKKRSKRKYKNINYLKQKCLLNESLSTISENNFDNSENNGECSSKRKMFDLNLPPKDEQNLNEKLNINKIKQKEESDKKKEIKNKNKFKS</sequence>
<accession>A0A1I8BH31</accession>
<evidence type="ECO:0000313" key="2">
    <source>
        <dbReference type="Proteomes" id="UP000095281"/>
    </source>
</evidence>
<proteinExistence type="predicted"/>
<dbReference type="Proteomes" id="UP000095281">
    <property type="component" value="Unplaced"/>
</dbReference>
<feature type="compositionally biased region" description="Basic and acidic residues" evidence="1">
    <location>
        <begin position="91"/>
        <end position="109"/>
    </location>
</feature>
<evidence type="ECO:0000313" key="3">
    <source>
        <dbReference type="WBParaSite" id="MhA1_Contig2281.frz3.gene1"/>
    </source>
</evidence>
<dbReference type="AlphaFoldDB" id="A0A1I8BH31"/>
<evidence type="ECO:0000256" key="1">
    <source>
        <dbReference type="SAM" id="MobiDB-lite"/>
    </source>
</evidence>
<keyword evidence="2" id="KW-1185">Reference proteome</keyword>
<reference evidence="3" key="1">
    <citation type="submission" date="2016-11" db="UniProtKB">
        <authorList>
            <consortium name="WormBaseParasite"/>
        </authorList>
    </citation>
    <scope>IDENTIFICATION</scope>
</reference>